<proteinExistence type="predicted"/>
<feature type="chain" id="PRO_5045280264" evidence="1">
    <location>
        <begin position="25"/>
        <end position="432"/>
    </location>
</feature>
<dbReference type="Pfam" id="PF01663">
    <property type="entry name" value="Phosphodiest"/>
    <property type="match status" value="1"/>
</dbReference>
<accession>A0ABQ1JJ82</accession>
<sequence>MMTFRAFIALSLTAALTTTLPAGAQQATAQPATAQPATVQPATAQAAEHPATILISIDGMRPDYLDRGLTPNLNALKAKGVAAAMRPSFPTKTFPNHYTIVTGMRPDRSGIVGNSMMDPRRPGQIFSMGDARQALDPFWWSEAEPVWITAEKAGIRAATMFWPGSEVASVDPATGLKLRPRDWMRFDQNIGNAQRVNTVLDWMRRPAEIRPQLITMYFDTVDTIGHRFGPGRSPELDAAITEVDARIGDLVAGIAAMGREANIVITADHGMAQMAEDRVIQLDDLIDQASYIAVEMGPYGAIEPVTGTDTRVHDALLKPHDHMQCYRKEDLPARLHYGKNPRVAAIICLAAPGWTILSGPPRNPVTGGAHGYDNADPDMLALFMAFGPSITPTPSLPVFDNVDVYPLIARLAGFDPLPTDGTVATLSGIVTR</sequence>
<dbReference type="PANTHER" id="PTHR10151">
    <property type="entry name" value="ECTONUCLEOTIDE PYROPHOSPHATASE/PHOSPHODIESTERASE"/>
    <property type="match status" value="1"/>
</dbReference>
<dbReference type="EMBL" id="BMGD01000004">
    <property type="protein sequence ID" value="GGB67667.1"/>
    <property type="molecule type" value="Genomic_DNA"/>
</dbReference>
<dbReference type="SUPFAM" id="SSF53649">
    <property type="entry name" value="Alkaline phosphatase-like"/>
    <property type="match status" value="1"/>
</dbReference>
<feature type="signal peptide" evidence="1">
    <location>
        <begin position="1"/>
        <end position="24"/>
    </location>
</feature>
<comment type="caution">
    <text evidence="2">The sequence shown here is derived from an EMBL/GenBank/DDBJ whole genome shotgun (WGS) entry which is preliminary data.</text>
</comment>
<organism evidence="2 3">
    <name type="scientific">Blastomonas aquatica</name>
    <dbReference type="NCBI Taxonomy" id="1510276"/>
    <lineage>
        <taxon>Bacteria</taxon>
        <taxon>Pseudomonadati</taxon>
        <taxon>Pseudomonadota</taxon>
        <taxon>Alphaproteobacteria</taxon>
        <taxon>Sphingomonadales</taxon>
        <taxon>Sphingomonadaceae</taxon>
        <taxon>Blastomonas</taxon>
    </lineage>
</organism>
<dbReference type="InterPro" id="IPR017850">
    <property type="entry name" value="Alkaline_phosphatase_core_sf"/>
</dbReference>
<keyword evidence="3" id="KW-1185">Reference proteome</keyword>
<dbReference type="CDD" id="cd16018">
    <property type="entry name" value="Enpp"/>
    <property type="match status" value="1"/>
</dbReference>
<dbReference type="Gene3D" id="3.30.1360.180">
    <property type="match status" value="1"/>
</dbReference>
<dbReference type="InterPro" id="IPR002591">
    <property type="entry name" value="Phosphodiest/P_Trfase"/>
</dbReference>
<dbReference type="Gene3D" id="3.40.720.10">
    <property type="entry name" value="Alkaline Phosphatase, subunit A"/>
    <property type="match status" value="1"/>
</dbReference>
<dbReference type="PANTHER" id="PTHR10151:SF120">
    <property type="entry name" value="BIS(5'-ADENOSYL)-TRIPHOSPHATASE"/>
    <property type="match status" value="1"/>
</dbReference>
<reference evidence="3" key="1">
    <citation type="journal article" date="2019" name="Int. J. Syst. Evol. Microbiol.">
        <title>The Global Catalogue of Microorganisms (GCM) 10K type strain sequencing project: providing services to taxonomists for standard genome sequencing and annotation.</title>
        <authorList>
            <consortium name="The Broad Institute Genomics Platform"/>
            <consortium name="The Broad Institute Genome Sequencing Center for Infectious Disease"/>
            <person name="Wu L."/>
            <person name="Ma J."/>
        </authorList>
    </citation>
    <scope>NUCLEOTIDE SEQUENCE [LARGE SCALE GENOMIC DNA]</scope>
    <source>
        <strain evidence="3">CGMCC 1.12851</strain>
    </source>
</reference>
<protein>
    <submittedName>
        <fullName evidence="2">Alkaline phosphatase family protein</fullName>
    </submittedName>
</protein>
<evidence type="ECO:0000313" key="3">
    <source>
        <dbReference type="Proteomes" id="UP000614261"/>
    </source>
</evidence>
<dbReference type="Proteomes" id="UP000614261">
    <property type="component" value="Unassembled WGS sequence"/>
</dbReference>
<evidence type="ECO:0000313" key="2">
    <source>
        <dbReference type="EMBL" id="GGB67667.1"/>
    </source>
</evidence>
<keyword evidence="1" id="KW-0732">Signal</keyword>
<evidence type="ECO:0000256" key="1">
    <source>
        <dbReference type="SAM" id="SignalP"/>
    </source>
</evidence>
<name>A0ABQ1JJ82_9SPHN</name>
<gene>
    <name evidence="2" type="ORF">GCM10010833_23550</name>
</gene>